<organism evidence="5 6">
    <name type="scientific">Campylobacter pinnipediorum subsp. pinnipediorum</name>
    <dbReference type="NCBI Taxonomy" id="1660067"/>
    <lineage>
        <taxon>Bacteria</taxon>
        <taxon>Pseudomonadati</taxon>
        <taxon>Campylobacterota</taxon>
        <taxon>Epsilonproteobacteria</taxon>
        <taxon>Campylobacterales</taxon>
        <taxon>Campylobacteraceae</taxon>
        <taxon>Campylobacter</taxon>
    </lineage>
</organism>
<evidence type="ECO:0000313" key="5">
    <source>
        <dbReference type="EMBL" id="OPA74440.1"/>
    </source>
</evidence>
<dbReference type="InterPro" id="IPR023198">
    <property type="entry name" value="PGP-like_dom2"/>
</dbReference>
<comment type="caution">
    <text evidence="5">The sequence shown here is derived from an EMBL/GenBank/DDBJ whole genome shotgun (WGS) entry which is preliminary data.</text>
</comment>
<dbReference type="InterPro" id="IPR050155">
    <property type="entry name" value="HAD-like_hydrolase_sf"/>
</dbReference>
<dbReference type="Proteomes" id="UP000189728">
    <property type="component" value="Unassembled WGS sequence"/>
</dbReference>
<dbReference type="EMBL" id="MCRK01000046">
    <property type="protein sequence ID" value="OPA74440.1"/>
    <property type="molecule type" value="Genomic_DNA"/>
</dbReference>
<evidence type="ECO:0000256" key="4">
    <source>
        <dbReference type="ARBA" id="ARBA00013078"/>
    </source>
</evidence>
<dbReference type="PANTHER" id="PTHR43434:SF1">
    <property type="entry name" value="PHOSPHOGLYCOLATE PHOSPHATASE"/>
    <property type="match status" value="1"/>
</dbReference>
<dbReference type="InterPro" id="IPR023214">
    <property type="entry name" value="HAD_sf"/>
</dbReference>
<accession>A0AAX0L8F5</accession>
<name>A0AAX0L8F5_9BACT</name>
<dbReference type="GO" id="GO:0006281">
    <property type="term" value="P:DNA repair"/>
    <property type="evidence" value="ECO:0007669"/>
    <property type="project" value="TreeGrafter"/>
</dbReference>
<dbReference type="PANTHER" id="PTHR43434">
    <property type="entry name" value="PHOSPHOGLYCOLATE PHOSPHATASE"/>
    <property type="match status" value="1"/>
</dbReference>
<gene>
    <name evidence="5" type="ORF">BFG04_06870</name>
</gene>
<dbReference type="NCBIfam" id="TIGR01549">
    <property type="entry name" value="HAD-SF-IA-v1"/>
    <property type="match status" value="1"/>
</dbReference>
<evidence type="ECO:0000256" key="3">
    <source>
        <dbReference type="ARBA" id="ARBA00006171"/>
    </source>
</evidence>
<comment type="pathway">
    <text evidence="2">Organic acid metabolism; glycolate biosynthesis; glycolate from 2-phosphoglycolate: step 1/1.</text>
</comment>
<dbReference type="EC" id="3.1.3.18" evidence="4"/>
<evidence type="ECO:0000256" key="1">
    <source>
        <dbReference type="ARBA" id="ARBA00000830"/>
    </source>
</evidence>
<dbReference type="Pfam" id="PF13419">
    <property type="entry name" value="HAD_2"/>
    <property type="match status" value="1"/>
</dbReference>
<sequence length="206" mass="22961">MKVVIFDMDGTVIDSSTAIEKTINGIRKDMGLDELAKAYITKVINEPGRNLAFDLYGIQTPSTSLKKGFEAEFEKNYDLYATTYDGIKELLQKCKDNDYKIVLASNAPEKTLSKILEKNEILHFFDEVIGASKDVPEKPDPTMLNLAIDKTGATKAVFVGDSLKDKMAADNAKIDYIQVNWGFGVVIESKYSADTTDQAWQLIEKI</sequence>
<dbReference type="Gene3D" id="3.40.50.1000">
    <property type="entry name" value="HAD superfamily/HAD-like"/>
    <property type="match status" value="1"/>
</dbReference>
<dbReference type="InterPro" id="IPR041492">
    <property type="entry name" value="HAD_2"/>
</dbReference>
<evidence type="ECO:0000256" key="2">
    <source>
        <dbReference type="ARBA" id="ARBA00004818"/>
    </source>
</evidence>
<dbReference type="Gene3D" id="1.10.150.240">
    <property type="entry name" value="Putative phosphatase, domain 2"/>
    <property type="match status" value="1"/>
</dbReference>
<dbReference type="SFLD" id="SFLDS00003">
    <property type="entry name" value="Haloacid_Dehalogenase"/>
    <property type="match status" value="1"/>
</dbReference>
<dbReference type="InterPro" id="IPR006439">
    <property type="entry name" value="HAD-SF_hydro_IA"/>
</dbReference>
<dbReference type="AlphaFoldDB" id="A0AAX0L8F5"/>
<dbReference type="SUPFAM" id="SSF56784">
    <property type="entry name" value="HAD-like"/>
    <property type="match status" value="1"/>
</dbReference>
<dbReference type="SFLD" id="SFLDG01129">
    <property type="entry name" value="C1.5:_HAD__Beta-PGM__Phosphata"/>
    <property type="match status" value="1"/>
</dbReference>
<dbReference type="GO" id="GO:0008967">
    <property type="term" value="F:phosphoglycolate phosphatase activity"/>
    <property type="evidence" value="ECO:0007669"/>
    <property type="project" value="UniProtKB-EC"/>
</dbReference>
<evidence type="ECO:0000313" key="6">
    <source>
        <dbReference type="Proteomes" id="UP000189728"/>
    </source>
</evidence>
<dbReference type="RefSeq" id="WP_078415742.1">
    <property type="nucleotide sequence ID" value="NZ_MCRK01000046.1"/>
</dbReference>
<protein>
    <recommendedName>
        <fullName evidence="4">phosphoglycolate phosphatase</fullName>
        <ecNumber evidence="4">3.1.3.18</ecNumber>
    </recommendedName>
</protein>
<proteinExistence type="inferred from homology"/>
<dbReference type="InterPro" id="IPR036412">
    <property type="entry name" value="HAD-like_sf"/>
</dbReference>
<comment type="catalytic activity">
    <reaction evidence="1">
        <text>2-phosphoglycolate + H2O = glycolate + phosphate</text>
        <dbReference type="Rhea" id="RHEA:14369"/>
        <dbReference type="ChEBI" id="CHEBI:15377"/>
        <dbReference type="ChEBI" id="CHEBI:29805"/>
        <dbReference type="ChEBI" id="CHEBI:43474"/>
        <dbReference type="ChEBI" id="CHEBI:58033"/>
        <dbReference type="EC" id="3.1.3.18"/>
    </reaction>
</comment>
<dbReference type="SFLD" id="SFLDG01135">
    <property type="entry name" value="C1.5.6:_HAD__Beta-PGM__Phospha"/>
    <property type="match status" value="1"/>
</dbReference>
<comment type="similarity">
    <text evidence="3">Belongs to the HAD-like hydrolase superfamily. CbbY/CbbZ/Gph/YieH family.</text>
</comment>
<reference evidence="5 6" key="1">
    <citation type="submission" date="2016-08" db="EMBL/GenBank/DDBJ databases">
        <title>Campylobacter species from sea mammals.</title>
        <authorList>
            <person name="Gilbert M.J."/>
            <person name="Byrne B.A."/>
            <person name="Zomer A.L."/>
            <person name="Wagenaar J.A."/>
        </authorList>
    </citation>
    <scope>NUCLEOTIDE SEQUENCE [LARGE SCALE GENOMIC DNA]</scope>
    <source>
        <strain evidence="5 6">1105248</strain>
    </source>
</reference>